<gene>
    <name evidence="1" type="ORF">CDAR_279021</name>
</gene>
<sequence length="102" mass="11549">MKDNILFEEIIEKAALSTAAIAQWLEHWSRKPGVSVFNAETSPKGHQSGKLVPSLTLFFFNPTKDFPVYGSFRQGNFRFGIAYQVMIQQLVINSQLCVIDKI</sequence>
<comment type="caution">
    <text evidence="1">The sequence shown here is derived from an EMBL/GenBank/DDBJ whole genome shotgun (WGS) entry which is preliminary data.</text>
</comment>
<evidence type="ECO:0000313" key="2">
    <source>
        <dbReference type="Proteomes" id="UP001054837"/>
    </source>
</evidence>
<keyword evidence="2" id="KW-1185">Reference proteome</keyword>
<reference evidence="1 2" key="1">
    <citation type="submission" date="2021-06" db="EMBL/GenBank/DDBJ databases">
        <title>Caerostris darwini draft genome.</title>
        <authorList>
            <person name="Kono N."/>
            <person name="Arakawa K."/>
        </authorList>
    </citation>
    <scope>NUCLEOTIDE SEQUENCE [LARGE SCALE GENOMIC DNA]</scope>
</reference>
<name>A0AAV4U9D6_9ARAC</name>
<organism evidence="1 2">
    <name type="scientific">Caerostris darwini</name>
    <dbReference type="NCBI Taxonomy" id="1538125"/>
    <lineage>
        <taxon>Eukaryota</taxon>
        <taxon>Metazoa</taxon>
        <taxon>Ecdysozoa</taxon>
        <taxon>Arthropoda</taxon>
        <taxon>Chelicerata</taxon>
        <taxon>Arachnida</taxon>
        <taxon>Araneae</taxon>
        <taxon>Araneomorphae</taxon>
        <taxon>Entelegynae</taxon>
        <taxon>Araneoidea</taxon>
        <taxon>Araneidae</taxon>
        <taxon>Caerostris</taxon>
    </lineage>
</organism>
<dbReference type="AlphaFoldDB" id="A0AAV4U9D6"/>
<evidence type="ECO:0000313" key="1">
    <source>
        <dbReference type="EMBL" id="GIY54320.1"/>
    </source>
</evidence>
<dbReference type="Proteomes" id="UP001054837">
    <property type="component" value="Unassembled WGS sequence"/>
</dbReference>
<accession>A0AAV4U9D6</accession>
<proteinExistence type="predicted"/>
<protein>
    <submittedName>
        <fullName evidence="1">Uncharacterized protein</fullName>
    </submittedName>
</protein>
<dbReference type="EMBL" id="BPLQ01010901">
    <property type="protein sequence ID" value="GIY54320.1"/>
    <property type="molecule type" value="Genomic_DNA"/>
</dbReference>